<organism evidence="1">
    <name type="scientific">Brassica cretica</name>
    <name type="common">Mustard</name>
    <dbReference type="NCBI Taxonomy" id="69181"/>
    <lineage>
        <taxon>Eukaryota</taxon>
        <taxon>Viridiplantae</taxon>
        <taxon>Streptophyta</taxon>
        <taxon>Embryophyta</taxon>
        <taxon>Tracheophyta</taxon>
        <taxon>Spermatophyta</taxon>
        <taxon>Magnoliopsida</taxon>
        <taxon>eudicotyledons</taxon>
        <taxon>Gunneridae</taxon>
        <taxon>Pentapetalae</taxon>
        <taxon>rosids</taxon>
        <taxon>malvids</taxon>
        <taxon>Brassicales</taxon>
        <taxon>Brassicaceae</taxon>
        <taxon>Brassiceae</taxon>
        <taxon>Brassica</taxon>
    </lineage>
</organism>
<proteinExistence type="predicted"/>
<reference evidence="1" key="1">
    <citation type="submission" date="2019-12" db="EMBL/GenBank/DDBJ databases">
        <title>Genome sequencing and annotation of Brassica cretica.</title>
        <authorList>
            <person name="Studholme D.J."/>
            <person name="Sarris P.F."/>
        </authorList>
    </citation>
    <scope>NUCLEOTIDE SEQUENCE</scope>
    <source>
        <strain evidence="1">PFS-102/07</strain>
        <tissue evidence="1">Leaf</tissue>
    </source>
</reference>
<protein>
    <submittedName>
        <fullName evidence="1">Uncharacterized protein</fullName>
    </submittedName>
</protein>
<accession>A0A8S9KDD4</accession>
<sequence>MDDAAANEIEQCFKEGETERALRRVVELDIPEEKSSVTDFVLLSSLLQSRDRVEIVSQLTNRMELAGYDVDSMFRFRLLKHLRRRRKGRFLIDDT</sequence>
<dbReference type="AlphaFoldDB" id="A0A8S9KDD4"/>
<gene>
    <name evidence="1" type="ORF">F2Q70_00045732</name>
</gene>
<comment type="caution">
    <text evidence="1">The sequence shown here is derived from an EMBL/GenBank/DDBJ whole genome shotgun (WGS) entry which is preliminary data.</text>
</comment>
<dbReference type="EMBL" id="QGKY02000164">
    <property type="protein sequence ID" value="KAF2593160.1"/>
    <property type="molecule type" value="Genomic_DNA"/>
</dbReference>
<evidence type="ECO:0000313" key="1">
    <source>
        <dbReference type="EMBL" id="KAF2593160.1"/>
    </source>
</evidence>
<name>A0A8S9KDD4_BRACR</name>